<comment type="caution">
    <text evidence="2">The sequence shown here is derived from an EMBL/GenBank/DDBJ whole genome shotgun (WGS) entry which is preliminary data.</text>
</comment>
<dbReference type="VEuPathDB" id="FungiDB:P174DRAFT_152797"/>
<evidence type="ECO:0000313" key="3">
    <source>
        <dbReference type="Proteomes" id="UP000234474"/>
    </source>
</evidence>
<keyword evidence="3" id="KW-1185">Reference proteome</keyword>
<dbReference type="EMBL" id="MSZS01000003">
    <property type="protein sequence ID" value="PKX96107.1"/>
    <property type="molecule type" value="Genomic_DNA"/>
</dbReference>
<feature type="transmembrane region" description="Helical" evidence="1">
    <location>
        <begin position="25"/>
        <end position="43"/>
    </location>
</feature>
<evidence type="ECO:0000256" key="1">
    <source>
        <dbReference type="SAM" id="Phobius"/>
    </source>
</evidence>
<dbReference type="RefSeq" id="XP_024684702.1">
    <property type="nucleotide sequence ID" value="XM_024821170.1"/>
</dbReference>
<proteinExistence type="predicted"/>
<sequence length="162" mass="18362">MSYHDKHASVLIFLRVGRLSSLKRLFAIAPFQVMAYYFLGALLCRPSISFLNFDLTTMHENHHQCQPASHNDIGDILPDMWESKVERSILRTLSVQRSMTDATQRTLKPLKINQLGSLRLMFHMTEGHSQPHSALAISITPYRSLTAMNNLTLYLVSGFSGV</sequence>
<name>A0A2I1CEP5_ASPN1</name>
<evidence type="ECO:0000313" key="2">
    <source>
        <dbReference type="EMBL" id="PKX96107.1"/>
    </source>
</evidence>
<gene>
    <name evidence="2" type="ORF">P174DRAFT_152797</name>
</gene>
<organism evidence="2 3">
    <name type="scientific">Aspergillus novofumigatus (strain IBT 16806)</name>
    <dbReference type="NCBI Taxonomy" id="1392255"/>
    <lineage>
        <taxon>Eukaryota</taxon>
        <taxon>Fungi</taxon>
        <taxon>Dikarya</taxon>
        <taxon>Ascomycota</taxon>
        <taxon>Pezizomycotina</taxon>
        <taxon>Eurotiomycetes</taxon>
        <taxon>Eurotiomycetidae</taxon>
        <taxon>Eurotiales</taxon>
        <taxon>Aspergillaceae</taxon>
        <taxon>Aspergillus</taxon>
        <taxon>Aspergillus subgen. Fumigati</taxon>
    </lineage>
</organism>
<dbReference type="AlphaFoldDB" id="A0A2I1CEP5"/>
<reference evidence="3" key="1">
    <citation type="journal article" date="2018" name="Proc. Natl. Acad. Sci. U.S.A.">
        <title>Linking secondary metabolites to gene clusters through genome sequencing of six diverse Aspergillus species.</title>
        <authorList>
            <person name="Kaerboelling I."/>
            <person name="Vesth T.C."/>
            <person name="Frisvad J.C."/>
            <person name="Nybo J.L."/>
            <person name="Theobald S."/>
            <person name="Kuo A."/>
            <person name="Bowyer P."/>
            <person name="Matsuda Y."/>
            <person name="Mondo S."/>
            <person name="Lyhne E.K."/>
            <person name="Kogle M.E."/>
            <person name="Clum A."/>
            <person name="Lipzen A."/>
            <person name="Salamov A."/>
            <person name="Ngan C.Y."/>
            <person name="Daum C."/>
            <person name="Chiniquy J."/>
            <person name="Barry K."/>
            <person name="LaButti K."/>
            <person name="Haridas S."/>
            <person name="Simmons B.A."/>
            <person name="Magnuson J.K."/>
            <person name="Mortensen U.H."/>
            <person name="Larsen T.O."/>
            <person name="Grigoriev I.V."/>
            <person name="Baker S.E."/>
            <person name="Andersen M.R."/>
        </authorList>
    </citation>
    <scope>NUCLEOTIDE SEQUENCE [LARGE SCALE GENOMIC DNA]</scope>
    <source>
        <strain evidence="3">IBT 16806</strain>
    </source>
</reference>
<accession>A0A2I1CEP5</accession>
<keyword evidence="1" id="KW-0472">Membrane</keyword>
<protein>
    <submittedName>
        <fullName evidence="2">Uncharacterized protein</fullName>
    </submittedName>
</protein>
<dbReference type="Proteomes" id="UP000234474">
    <property type="component" value="Unassembled WGS sequence"/>
</dbReference>
<keyword evidence="1" id="KW-1133">Transmembrane helix</keyword>
<dbReference type="GeneID" id="36528496"/>
<keyword evidence="1" id="KW-0812">Transmembrane</keyword>